<evidence type="ECO:0000256" key="6">
    <source>
        <dbReference type="ARBA" id="ARBA00022833"/>
    </source>
</evidence>
<dbReference type="GO" id="GO:0046872">
    <property type="term" value="F:metal ion binding"/>
    <property type="evidence" value="ECO:0007669"/>
    <property type="project" value="UniProtKB-KW"/>
</dbReference>
<comment type="subcellular location">
    <subcellularLocation>
        <location evidence="1">Cell junction</location>
    </subcellularLocation>
    <subcellularLocation>
        <location evidence="2">Cytoplasm</location>
    </subcellularLocation>
</comment>
<evidence type="ECO:0000256" key="10">
    <source>
        <dbReference type="SAM" id="MobiDB-lite"/>
    </source>
</evidence>
<dbReference type="AlphaFoldDB" id="A0A4E0R8T5"/>
<feature type="compositionally biased region" description="Polar residues" evidence="10">
    <location>
        <begin position="101"/>
        <end position="136"/>
    </location>
</feature>
<dbReference type="Proteomes" id="UP000230066">
    <property type="component" value="Unassembled WGS sequence"/>
</dbReference>
<dbReference type="PANTHER" id="PTHR24210:SF0">
    <property type="entry name" value="LIM DOMAIN-CONTAINING PROTEIN"/>
    <property type="match status" value="1"/>
</dbReference>
<proteinExistence type="predicted"/>
<dbReference type="SMART" id="SM00132">
    <property type="entry name" value="LIM"/>
    <property type="match status" value="4"/>
</dbReference>
<dbReference type="Pfam" id="PF00412">
    <property type="entry name" value="LIM"/>
    <property type="match status" value="4"/>
</dbReference>
<feature type="domain" description="LIM zinc-binding" evidence="11">
    <location>
        <begin position="282"/>
        <end position="341"/>
    </location>
</feature>
<keyword evidence="6 9" id="KW-0862">Zinc</keyword>
<dbReference type="FunFam" id="2.10.110.10:FF:000009">
    <property type="entry name" value="Paxillin isoform 1"/>
    <property type="match status" value="1"/>
</dbReference>
<keyword evidence="3" id="KW-0963">Cytoplasm</keyword>
<evidence type="ECO:0000259" key="11">
    <source>
        <dbReference type="PROSITE" id="PS50023"/>
    </source>
</evidence>
<feature type="compositionally biased region" description="Basic and acidic residues" evidence="10">
    <location>
        <begin position="143"/>
        <end position="152"/>
    </location>
</feature>
<dbReference type="InterPro" id="IPR001781">
    <property type="entry name" value="Znf_LIM"/>
</dbReference>
<accession>A0A4E0R8T5</accession>
<feature type="region of interest" description="Disordered" evidence="10">
    <location>
        <begin position="21"/>
        <end position="79"/>
    </location>
</feature>
<feature type="domain" description="LIM zinc-binding" evidence="11">
    <location>
        <begin position="461"/>
        <end position="518"/>
    </location>
</feature>
<evidence type="ECO:0000256" key="8">
    <source>
        <dbReference type="ARBA" id="ARBA00023038"/>
    </source>
</evidence>
<dbReference type="PROSITE" id="PS50023">
    <property type="entry name" value="LIM_DOMAIN_2"/>
    <property type="match status" value="3"/>
</dbReference>
<evidence type="ECO:0000313" key="13">
    <source>
        <dbReference type="Proteomes" id="UP000230066"/>
    </source>
</evidence>
<dbReference type="FunFam" id="2.10.110.10:FF:000008">
    <property type="entry name" value="Paxillin isoform 1"/>
    <property type="match status" value="1"/>
</dbReference>
<evidence type="ECO:0000256" key="3">
    <source>
        <dbReference type="ARBA" id="ARBA00022490"/>
    </source>
</evidence>
<dbReference type="EMBL" id="JXXN02002684">
    <property type="protein sequence ID" value="THD22544.1"/>
    <property type="molecule type" value="Genomic_DNA"/>
</dbReference>
<name>A0A4E0R8T5_FASHE</name>
<keyword evidence="5" id="KW-0677">Repeat</keyword>
<organism evidence="12 13">
    <name type="scientific">Fasciola hepatica</name>
    <name type="common">Liver fluke</name>
    <dbReference type="NCBI Taxonomy" id="6192"/>
    <lineage>
        <taxon>Eukaryota</taxon>
        <taxon>Metazoa</taxon>
        <taxon>Spiralia</taxon>
        <taxon>Lophotrochozoa</taxon>
        <taxon>Platyhelminthes</taxon>
        <taxon>Trematoda</taxon>
        <taxon>Digenea</taxon>
        <taxon>Plagiorchiida</taxon>
        <taxon>Echinostomata</taxon>
        <taxon>Echinostomatoidea</taxon>
        <taxon>Fasciolidae</taxon>
        <taxon>Fasciola</taxon>
    </lineage>
</organism>
<evidence type="ECO:0000256" key="1">
    <source>
        <dbReference type="ARBA" id="ARBA00004282"/>
    </source>
</evidence>
<evidence type="ECO:0000256" key="9">
    <source>
        <dbReference type="PROSITE-ProRule" id="PRU00125"/>
    </source>
</evidence>
<keyword evidence="13" id="KW-1185">Reference proteome</keyword>
<dbReference type="GO" id="GO:0005737">
    <property type="term" value="C:cytoplasm"/>
    <property type="evidence" value="ECO:0007669"/>
    <property type="project" value="UniProtKB-SubCell"/>
</dbReference>
<keyword evidence="4 9" id="KW-0479">Metal-binding</keyword>
<reference evidence="12" key="1">
    <citation type="submission" date="2019-03" db="EMBL/GenBank/DDBJ databases">
        <title>Improved annotation for the trematode Fasciola hepatica.</title>
        <authorList>
            <person name="Choi Y.-J."/>
            <person name="Martin J."/>
            <person name="Mitreva M."/>
        </authorList>
    </citation>
    <scope>NUCLEOTIDE SEQUENCE [LARGE SCALE GENOMIC DNA]</scope>
</reference>
<evidence type="ECO:0000256" key="4">
    <source>
        <dbReference type="ARBA" id="ARBA00022723"/>
    </source>
</evidence>
<feature type="region of interest" description="Disordered" evidence="10">
    <location>
        <begin position="219"/>
        <end position="256"/>
    </location>
</feature>
<feature type="compositionally biased region" description="Basic and acidic residues" evidence="10">
    <location>
        <begin position="226"/>
        <end position="235"/>
    </location>
</feature>
<dbReference type="GO" id="GO:0070161">
    <property type="term" value="C:anchoring junction"/>
    <property type="evidence" value="ECO:0007669"/>
    <property type="project" value="UniProtKB-SubCell"/>
</dbReference>
<evidence type="ECO:0000256" key="5">
    <source>
        <dbReference type="ARBA" id="ARBA00022737"/>
    </source>
</evidence>
<dbReference type="SUPFAM" id="SSF57716">
    <property type="entry name" value="Glucocorticoid receptor-like (DNA-binding domain)"/>
    <property type="match status" value="5"/>
</dbReference>
<dbReference type="PROSITE" id="PS00478">
    <property type="entry name" value="LIM_DOMAIN_1"/>
    <property type="match status" value="2"/>
</dbReference>
<sequence>MDNLDALLNELHETNVEILKRNKASGAFSDTGRAPTAKPKPDPIPPTETDLDALSIPSTSSPSESAKAFHATPHTDSAGMQYDWGAILDTLDPSDYAGMSNGYSYPPNESASTSTKSPLPPNSATHNGNGHSSEVSSPVALEEQSKETRRAAEQAAQQLDDLLISLGQLKMENSQSNQKRTTLDQTDSDTLAGTDIFPGARDSNSAVYYNSNASSTACRAQPVDGTRLHRQDARRNGTPVTAATSESGYTATPSEPTHVLSTMLSNLSSELAQKGAITSTKGVCHACRKPIVGMLISAMDKEWHPDHFTCANCGIGLVRVDFYERDENPYCLECHARLFSPKCGYCGEAILEKCIVALSRTWHPEHFFCYGCQRAFNGSVTVHEHEDKVYCPACYLDRFGTHCQGCNQPITDSYITALNAPWHRNCFACQECAKPLSGTNFHDVDGYPLCESHYYTRRGLICNTCAKPITGRCVNALGKRYHPLHFVCAYCLQPLQSGTFKEHTNKPYCHQCFLQLFG</sequence>
<evidence type="ECO:0000256" key="2">
    <source>
        <dbReference type="ARBA" id="ARBA00004496"/>
    </source>
</evidence>
<keyword evidence="7" id="KW-0965">Cell junction</keyword>
<feature type="compositionally biased region" description="Low complexity" evidence="10">
    <location>
        <begin position="55"/>
        <end position="65"/>
    </location>
</feature>
<dbReference type="Gene3D" id="2.10.110.10">
    <property type="entry name" value="Cysteine Rich Protein"/>
    <property type="match status" value="4"/>
</dbReference>
<evidence type="ECO:0000313" key="12">
    <source>
        <dbReference type="EMBL" id="THD22544.1"/>
    </source>
</evidence>
<dbReference type="PANTHER" id="PTHR24210">
    <property type="entry name" value="LIM DOMAIN-CONTAINING PROTEIN"/>
    <property type="match status" value="1"/>
</dbReference>
<gene>
    <name evidence="12" type="ORF">D915_006875</name>
</gene>
<feature type="compositionally biased region" description="Polar residues" evidence="10">
    <location>
        <begin position="238"/>
        <end position="256"/>
    </location>
</feature>
<comment type="caution">
    <text evidence="12">The sequence shown here is derived from an EMBL/GenBank/DDBJ whole genome shotgun (WGS) entry which is preliminary data.</text>
</comment>
<protein>
    <submittedName>
        <fullName evidence="12">Paxillin</fullName>
    </submittedName>
</protein>
<keyword evidence="8 9" id="KW-0440">LIM domain</keyword>
<feature type="domain" description="LIM zinc-binding" evidence="11">
    <location>
        <begin position="401"/>
        <end position="460"/>
    </location>
</feature>
<feature type="region of interest" description="Disordered" evidence="10">
    <location>
        <begin position="99"/>
        <end position="154"/>
    </location>
</feature>
<evidence type="ECO:0000256" key="7">
    <source>
        <dbReference type="ARBA" id="ARBA00022949"/>
    </source>
</evidence>
<dbReference type="CDD" id="cd09412">
    <property type="entry name" value="LIM4_Leupaxin"/>
    <property type="match status" value="1"/>
</dbReference>
<dbReference type="InterPro" id="IPR017351">
    <property type="entry name" value="PINCH-1-4-like"/>
</dbReference>